<gene>
    <name evidence="5" type="ORF">RD110_09575</name>
</gene>
<name>A0A1P8JUH5_9BURK</name>
<dbReference type="KEGG" id="rhy:RD110_09575"/>
<keyword evidence="3" id="KW-0804">Transcription</keyword>
<dbReference type="InterPro" id="IPR018062">
    <property type="entry name" value="HTH_AraC-typ_CS"/>
</dbReference>
<protein>
    <recommendedName>
        <fullName evidence="4">HTH araC/xylS-type domain-containing protein</fullName>
    </recommendedName>
</protein>
<dbReference type="PROSITE" id="PS00041">
    <property type="entry name" value="HTH_ARAC_FAMILY_1"/>
    <property type="match status" value="1"/>
</dbReference>
<evidence type="ECO:0000259" key="4">
    <source>
        <dbReference type="PROSITE" id="PS01124"/>
    </source>
</evidence>
<reference evidence="5 6" key="1">
    <citation type="submission" date="2017-01" db="EMBL/GenBank/DDBJ databases">
        <authorList>
            <person name="Mah S.A."/>
            <person name="Swanson W.J."/>
            <person name="Moy G.W."/>
            <person name="Vacquier V.D."/>
        </authorList>
    </citation>
    <scope>NUCLEOTIDE SEQUENCE [LARGE SCALE GENOMIC DNA]</scope>
    <source>
        <strain evidence="5 6">DCY110</strain>
    </source>
</reference>
<evidence type="ECO:0000256" key="2">
    <source>
        <dbReference type="ARBA" id="ARBA00023125"/>
    </source>
</evidence>
<dbReference type="GO" id="GO:0003700">
    <property type="term" value="F:DNA-binding transcription factor activity"/>
    <property type="evidence" value="ECO:0007669"/>
    <property type="project" value="InterPro"/>
</dbReference>
<dbReference type="SMART" id="SM00342">
    <property type="entry name" value="HTH_ARAC"/>
    <property type="match status" value="1"/>
</dbReference>
<feature type="domain" description="HTH araC/xylS-type" evidence="4">
    <location>
        <begin position="207"/>
        <end position="305"/>
    </location>
</feature>
<dbReference type="InterPro" id="IPR050204">
    <property type="entry name" value="AraC_XylS_family_regulators"/>
</dbReference>
<dbReference type="AlphaFoldDB" id="A0A1P8JUH5"/>
<evidence type="ECO:0000313" key="6">
    <source>
        <dbReference type="Proteomes" id="UP000186609"/>
    </source>
</evidence>
<evidence type="ECO:0000313" key="5">
    <source>
        <dbReference type="EMBL" id="APW37407.1"/>
    </source>
</evidence>
<dbReference type="SUPFAM" id="SSF46689">
    <property type="entry name" value="Homeodomain-like"/>
    <property type="match status" value="2"/>
</dbReference>
<dbReference type="GO" id="GO:0043565">
    <property type="term" value="F:sequence-specific DNA binding"/>
    <property type="evidence" value="ECO:0007669"/>
    <property type="project" value="InterPro"/>
</dbReference>
<accession>A0A1P8JUH5</accession>
<evidence type="ECO:0000256" key="1">
    <source>
        <dbReference type="ARBA" id="ARBA00023015"/>
    </source>
</evidence>
<keyword evidence="1" id="KW-0805">Transcription regulation</keyword>
<dbReference type="PANTHER" id="PTHR46796:SF14">
    <property type="entry name" value="TRANSCRIPTIONAL REGULATORY PROTEIN"/>
    <property type="match status" value="1"/>
</dbReference>
<evidence type="ECO:0000256" key="3">
    <source>
        <dbReference type="ARBA" id="ARBA00023163"/>
    </source>
</evidence>
<dbReference type="OrthoDB" id="9809338at2"/>
<sequence>MSPGSSINLQQAPPTRTDTLGCPSDKLHLSQEFAGAGLRLYRKRSADPALAHVAMPAADRGVLVGLSLGTDHRRRILHPHHASLHDFGRGTVYVRNFCDDYRADLSGPMDFLLLELSRDLLGRIVDEEGTGRLGGLSPVAGVEDPVLSHLLHALMPALERPEAVSRLFVDHLAMAAGLHLLGRYGGAKLANASVRAKGGGLSRAHATRAKEMLRARLDGDVSVADVAEACGLSRSHFIRAFRQSTGQTPHQWLQACRIECARDLLSGSSQSLAEVASACGFADQSHFTRVFAQQVGVPPGQWRRHAPVAGSASRIRN</sequence>
<dbReference type="InterPro" id="IPR009057">
    <property type="entry name" value="Homeodomain-like_sf"/>
</dbReference>
<dbReference type="PROSITE" id="PS01124">
    <property type="entry name" value="HTH_ARAC_FAMILY_2"/>
    <property type="match status" value="1"/>
</dbReference>
<dbReference type="STRING" id="1842727.RD110_09575"/>
<organism evidence="5 6">
    <name type="scientific">Rhodoferax koreensis</name>
    <dbReference type="NCBI Taxonomy" id="1842727"/>
    <lineage>
        <taxon>Bacteria</taxon>
        <taxon>Pseudomonadati</taxon>
        <taxon>Pseudomonadota</taxon>
        <taxon>Betaproteobacteria</taxon>
        <taxon>Burkholderiales</taxon>
        <taxon>Comamonadaceae</taxon>
        <taxon>Rhodoferax</taxon>
    </lineage>
</organism>
<dbReference type="EMBL" id="CP019236">
    <property type="protein sequence ID" value="APW37407.1"/>
    <property type="molecule type" value="Genomic_DNA"/>
</dbReference>
<dbReference type="Proteomes" id="UP000186609">
    <property type="component" value="Chromosome"/>
</dbReference>
<dbReference type="PANTHER" id="PTHR46796">
    <property type="entry name" value="HTH-TYPE TRANSCRIPTIONAL ACTIVATOR RHAS-RELATED"/>
    <property type="match status" value="1"/>
</dbReference>
<dbReference type="Pfam" id="PF12833">
    <property type="entry name" value="HTH_18"/>
    <property type="match status" value="1"/>
</dbReference>
<dbReference type="InterPro" id="IPR020449">
    <property type="entry name" value="Tscrpt_reg_AraC-type_HTH"/>
</dbReference>
<proteinExistence type="predicted"/>
<dbReference type="RefSeq" id="WP_076198909.1">
    <property type="nucleotide sequence ID" value="NZ_CP019236.1"/>
</dbReference>
<dbReference type="InterPro" id="IPR018060">
    <property type="entry name" value="HTH_AraC"/>
</dbReference>
<dbReference type="Gene3D" id="1.10.10.60">
    <property type="entry name" value="Homeodomain-like"/>
    <property type="match status" value="2"/>
</dbReference>
<keyword evidence="2" id="KW-0238">DNA-binding</keyword>
<keyword evidence="6" id="KW-1185">Reference proteome</keyword>
<dbReference type="PRINTS" id="PR00032">
    <property type="entry name" value="HTHARAC"/>
</dbReference>